<evidence type="ECO:0000259" key="13">
    <source>
        <dbReference type="PROSITE" id="PS50076"/>
    </source>
</evidence>
<dbReference type="SMART" id="SM00271">
    <property type="entry name" value="DnaJ"/>
    <property type="match status" value="1"/>
</dbReference>
<dbReference type="InterPro" id="IPR022985">
    <property type="entry name" value="Sulfate_CysZ"/>
</dbReference>
<dbReference type="InterPro" id="IPR050480">
    <property type="entry name" value="CysZ-like"/>
</dbReference>
<keyword evidence="11 12" id="KW-0198">Cysteine biosynthesis</keyword>
<dbReference type="HAMAP" id="MF_00468">
    <property type="entry name" value="CysZ"/>
    <property type="match status" value="1"/>
</dbReference>
<dbReference type="InterPro" id="IPR036869">
    <property type="entry name" value="J_dom_sf"/>
</dbReference>
<keyword evidence="4 12" id="KW-0997">Cell inner membrane</keyword>
<evidence type="ECO:0000256" key="5">
    <source>
        <dbReference type="ARBA" id="ARBA00022605"/>
    </source>
</evidence>
<sequence>MPVDPASGAGYLLTGIGLISRPGLRRYVIVPLLINILVFTVGIAAGVSWFDGFVTWMNGRIPGWLQWLDWVLWPLFVLLLLVLVVYGFSLIANLIAAPFNGLLAQKVELLLTGRPLEPDGGGGAARMLKDLVPTLWDEARKVLYALLWAIPFLLLLFVPLVGPVLWFLFTAWMLAVQYADYPMGNNGLKFPEQRRRLRERRGLWLGFGAATAGLNLVPVLNFIVMPSAVAGATALWVRELKGPRNYQGPHESRVATRGVRLAIDQLSGHISGELLDGVHQGQSLDAVSTEDLLELLLRWNQLDVASAEALEVYLERERGQRVPRPAAPRAAVDTKLPPALRMVPEEARAVLGLAPDAGQEEVLAAHRRLMLRLHPDRGGSDYLAAKINEAKEVLLG</sequence>
<comment type="function">
    <text evidence="12">High affinity, high specificity proton-dependent sulfate transporter, which mediates sulfate uptake. Provides the sulfur source for the cysteine synthesis pathway.</text>
</comment>
<keyword evidence="3 12" id="KW-1003">Cell membrane</keyword>
<dbReference type="SUPFAM" id="SSF46565">
    <property type="entry name" value="Chaperone J-domain"/>
    <property type="match status" value="1"/>
</dbReference>
<dbReference type="EMBL" id="CP020370">
    <property type="protein sequence ID" value="AUB83627.1"/>
    <property type="molecule type" value="Genomic_DNA"/>
</dbReference>
<dbReference type="InterPro" id="IPR001623">
    <property type="entry name" value="DnaJ_domain"/>
</dbReference>
<dbReference type="CDD" id="cd06257">
    <property type="entry name" value="DnaJ"/>
    <property type="match status" value="1"/>
</dbReference>
<dbReference type="RefSeq" id="WP_100921309.1">
    <property type="nucleotide sequence ID" value="NZ_CP020370.1"/>
</dbReference>
<dbReference type="GO" id="GO:0005886">
    <property type="term" value="C:plasma membrane"/>
    <property type="evidence" value="ECO:0007669"/>
    <property type="project" value="UniProtKB-SubCell"/>
</dbReference>
<evidence type="ECO:0000256" key="11">
    <source>
        <dbReference type="ARBA" id="ARBA00023192"/>
    </source>
</evidence>
<evidence type="ECO:0000256" key="1">
    <source>
        <dbReference type="ARBA" id="ARBA00004141"/>
    </source>
</evidence>
<dbReference type="PANTHER" id="PTHR37468:SF1">
    <property type="entry name" value="SULFATE TRANSPORTER CYSZ"/>
    <property type="match status" value="1"/>
</dbReference>
<dbReference type="Pfam" id="PF07264">
    <property type="entry name" value="EI24"/>
    <property type="match status" value="1"/>
</dbReference>
<proteinExistence type="inferred from homology"/>
<dbReference type="Gene3D" id="1.10.287.110">
    <property type="entry name" value="DnaJ domain"/>
    <property type="match status" value="1"/>
</dbReference>
<evidence type="ECO:0000256" key="2">
    <source>
        <dbReference type="ARBA" id="ARBA00022448"/>
    </source>
</evidence>
<evidence type="ECO:0000256" key="10">
    <source>
        <dbReference type="ARBA" id="ARBA00023186"/>
    </source>
</evidence>
<evidence type="ECO:0000313" key="14">
    <source>
        <dbReference type="EMBL" id="AUB83627.1"/>
    </source>
</evidence>
<feature type="domain" description="J" evidence="13">
    <location>
        <begin position="346"/>
        <end position="396"/>
    </location>
</feature>
<keyword evidence="9 12" id="KW-0472">Membrane</keyword>
<evidence type="ECO:0000256" key="4">
    <source>
        <dbReference type="ARBA" id="ARBA00022519"/>
    </source>
</evidence>
<feature type="transmembrane region" description="Helical" evidence="12">
    <location>
        <begin position="70"/>
        <end position="96"/>
    </location>
</feature>
<evidence type="ECO:0000256" key="9">
    <source>
        <dbReference type="ARBA" id="ARBA00023136"/>
    </source>
</evidence>
<evidence type="ECO:0000256" key="6">
    <source>
        <dbReference type="ARBA" id="ARBA00022692"/>
    </source>
</evidence>
<accession>A0A2K8UDS1</accession>
<dbReference type="NCBIfam" id="NF003433">
    <property type="entry name" value="PRK04949.1"/>
    <property type="match status" value="1"/>
</dbReference>
<keyword evidence="2 12" id="KW-0813">Transport</keyword>
<evidence type="ECO:0000256" key="8">
    <source>
        <dbReference type="ARBA" id="ARBA00023032"/>
    </source>
</evidence>
<keyword evidence="10" id="KW-0143">Chaperone</keyword>
<keyword evidence="6 12" id="KW-0812">Transmembrane</keyword>
<evidence type="ECO:0000313" key="15">
    <source>
        <dbReference type="Proteomes" id="UP000232638"/>
    </source>
</evidence>
<reference evidence="14 15" key="1">
    <citation type="submission" date="2017-03" db="EMBL/GenBank/DDBJ databases">
        <title>Complete genome sequence of Candidatus 'Thiodictyon syntrophicum' sp. nov. strain Cad16T, a photolithoautotroph purple sulfur bacterium isolated from an alpine meromictic lake.</title>
        <authorList>
            <person name="Luedin S.M."/>
            <person name="Pothier J.F."/>
            <person name="Danza F."/>
            <person name="Storelli N."/>
            <person name="Wittwer M."/>
            <person name="Tonolla M."/>
        </authorList>
    </citation>
    <scope>NUCLEOTIDE SEQUENCE [LARGE SCALE GENOMIC DNA]</scope>
    <source>
        <strain evidence="14 15">Cad16T</strain>
    </source>
</reference>
<feature type="transmembrane region" description="Helical" evidence="12">
    <location>
        <begin position="142"/>
        <end position="158"/>
    </location>
</feature>
<keyword evidence="8 12" id="KW-0764">Sulfate transport</keyword>
<dbReference type="OrthoDB" id="5292355at2"/>
<dbReference type="PROSITE" id="PS50076">
    <property type="entry name" value="DNAJ_2"/>
    <property type="match status" value="1"/>
</dbReference>
<evidence type="ECO:0000256" key="7">
    <source>
        <dbReference type="ARBA" id="ARBA00022989"/>
    </source>
</evidence>
<keyword evidence="15" id="KW-1185">Reference proteome</keyword>
<dbReference type="KEGG" id="tsy:THSYN_23540"/>
<evidence type="ECO:0000256" key="12">
    <source>
        <dbReference type="HAMAP-Rule" id="MF_00468"/>
    </source>
</evidence>
<gene>
    <name evidence="12" type="primary">cysZ</name>
    <name evidence="14" type="ORF">THSYN_23540</name>
</gene>
<keyword evidence="5 12" id="KW-0028">Amino-acid biosynthesis</keyword>
<organism evidence="14 15">
    <name type="scientific">Candidatus Thiodictyon syntrophicum</name>
    <dbReference type="NCBI Taxonomy" id="1166950"/>
    <lineage>
        <taxon>Bacteria</taxon>
        <taxon>Pseudomonadati</taxon>
        <taxon>Pseudomonadota</taxon>
        <taxon>Gammaproteobacteria</taxon>
        <taxon>Chromatiales</taxon>
        <taxon>Chromatiaceae</taxon>
        <taxon>Thiodictyon</taxon>
    </lineage>
</organism>
<dbReference type="GO" id="GO:0009675">
    <property type="term" value="F:high-affinity sulfate:proton symporter activity"/>
    <property type="evidence" value="ECO:0007669"/>
    <property type="project" value="TreeGrafter"/>
</dbReference>
<keyword evidence="7 12" id="KW-1133">Transmembrane helix</keyword>
<evidence type="ECO:0000256" key="3">
    <source>
        <dbReference type="ARBA" id="ARBA00022475"/>
    </source>
</evidence>
<comment type="subcellular location">
    <subcellularLocation>
        <location evidence="12">Cell inner membrane</location>
        <topology evidence="12">Multi-pass membrane protein</topology>
    </subcellularLocation>
    <subcellularLocation>
        <location evidence="1">Membrane</location>
        <topology evidence="1">Multi-pass membrane protein</topology>
    </subcellularLocation>
</comment>
<name>A0A2K8UDS1_9GAMM</name>
<dbReference type="GO" id="GO:0019344">
    <property type="term" value="P:cysteine biosynthetic process"/>
    <property type="evidence" value="ECO:0007669"/>
    <property type="project" value="UniProtKB-UniRule"/>
</dbReference>
<dbReference type="PANTHER" id="PTHR37468">
    <property type="entry name" value="SULFATE TRANSPORTER CYSZ"/>
    <property type="match status" value="1"/>
</dbReference>
<dbReference type="Proteomes" id="UP000232638">
    <property type="component" value="Chromosome"/>
</dbReference>
<dbReference type="AlphaFoldDB" id="A0A2K8UDS1"/>
<feature type="transmembrane region" description="Helical" evidence="12">
    <location>
        <begin position="202"/>
        <end position="224"/>
    </location>
</feature>
<dbReference type="GO" id="GO:0000103">
    <property type="term" value="P:sulfate assimilation"/>
    <property type="evidence" value="ECO:0007669"/>
    <property type="project" value="InterPro"/>
</dbReference>
<comment type="similarity">
    <text evidence="12">Belongs to the CysZ family.</text>
</comment>
<dbReference type="InterPro" id="IPR059112">
    <property type="entry name" value="CysZ/EI24"/>
</dbReference>
<protein>
    <recommendedName>
        <fullName evidence="12">Sulfate transporter CysZ</fullName>
    </recommendedName>
</protein>
<feature type="transmembrane region" description="Helical" evidence="12">
    <location>
        <begin position="27"/>
        <end position="50"/>
    </location>
</feature>